<dbReference type="InterPro" id="IPR029787">
    <property type="entry name" value="Nucleotide_cyclase"/>
</dbReference>
<dbReference type="Gene3D" id="3.30.70.270">
    <property type="match status" value="1"/>
</dbReference>
<dbReference type="SMART" id="SM00267">
    <property type="entry name" value="GGDEF"/>
    <property type="match status" value="1"/>
</dbReference>
<dbReference type="STRING" id="1120919.GCA_000429165_01030"/>
<dbReference type="Gene3D" id="3.30.450.20">
    <property type="entry name" value="PAS domain"/>
    <property type="match status" value="1"/>
</dbReference>
<proteinExistence type="predicted"/>
<feature type="transmembrane region" description="Helical" evidence="1">
    <location>
        <begin position="73"/>
        <end position="94"/>
    </location>
</feature>
<reference evidence="5 6" key="1">
    <citation type="submission" date="2019-07" db="EMBL/GenBank/DDBJ databases">
        <title>Whole genome shotgun sequence of Acetobacter nitrogenifigens NBRC 105050.</title>
        <authorList>
            <person name="Hosoyama A."/>
            <person name="Uohara A."/>
            <person name="Ohji S."/>
            <person name="Ichikawa N."/>
        </authorList>
    </citation>
    <scope>NUCLEOTIDE SEQUENCE [LARGE SCALE GENOMIC DNA]</scope>
    <source>
        <strain evidence="5 6">NBRC 105050</strain>
    </source>
</reference>
<dbReference type="Pfam" id="PF00563">
    <property type="entry name" value="EAL"/>
    <property type="match status" value="1"/>
</dbReference>
<dbReference type="InterPro" id="IPR035965">
    <property type="entry name" value="PAS-like_dom_sf"/>
</dbReference>
<feature type="transmembrane region" description="Helical" evidence="1">
    <location>
        <begin position="136"/>
        <end position="162"/>
    </location>
</feature>
<dbReference type="InterPro" id="IPR043128">
    <property type="entry name" value="Rev_trsase/Diguanyl_cyclase"/>
</dbReference>
<evidence type="ECO:0000259" key="3">
    <source>
        <dbReference type="PROSITE" id="PS50883"/>
    </source>
</evidence>
<name>A0A511XB83_9PROT</name>
<dbReference type="CDD" id="cd01948">
    <property type="entry name" value="EAL"/>
    <property type="match status" value="1"/>
</dbReference>
<dbReference type="PROSITE" id="PS50113">
    <property type="entry name" value="PAC"/>
    <property type="match status" value="1"/>
</dbReference>
<feature type="transmembrane region" description="Helical" evidence="1">
    <location>
        <begin position="106"/>
        <end position="124"/>
    </location>
</feature>
<evidence type="ECO:0000256" key="1">
    <source>
        <dbReference type="SAM" id="Phobius"/>
    </source>
</evidence>
<feature type="domain" description="GGDEF" evidence="4">
    <location>
        <begin position="375"/>
        <end position="506"/>
    </location>
</feature>
<dbReference type="PANTHER" id="PTHR44757:SF2">
    <property type="entry name" value="BIOFILM ARCHITECTURE MAINTENANCE PROTEIN MBAA"/>
    <property type="match status" value="1"/>
</dbReference>
<keyword evidence="6" id="KW-1185">Reference proteome</keyword>
<dbReference type="SUPFAM" id="SSF55785">
    <property type="entry name" value="PYP-like sensor domain (PAS domain)"/>
    <property type="match status" value="1"/>
</dbReference>
<dbReference type="CDD" id="cd01949">
    <property type="entry name" value="GGDEF"/>
    <property type="match status" value="1"/>
</dbReference>
<dbReference type="SUPFAM" id="SSF141868">
    <property type="entry name" value="EAL domain-like"/>
    <property type="match status" value="1"/>
</dbReference>
<protein>
    <submittedName>
        <fullName evidence="5">GGDEF domain-containing protein</fullName>
    </submittedName>
</protein>
<dbReference type="Pfam" id="PF00990">
    <property type="entry name" value="GGDEF"/>
    <property type="match status" value="1"/>
</dbReference>
<evidence type="ECO:0000259" key="2">
    <source>
        <dbReference type="PROSITE" id="PS50113"/>
    </source>
</evidence>
<dbReference type="SUPFAM" id="SSF55073">
    <property type="entry name" value="Nucleotide cyclase"/>
    <property type="match status" value="1"/>
</dbReference>
<dbReference type="InterPro" id="IPR052155">
    <property type="entry name" value="Biofilm_reg_signaling"/>
</dbReference>
<dbReference type="RefSeq" id="WP_026397156.1">
    <property type="nucleotide sequence ID" value="NZ_AUBI01000003.1"/>
</dbReference>
<keyword evidence="1" id="KW-1133">Transmembrane helix</keyword>
<dbReference type="AlphaFoldDB" id="A0A511XB83"/>
<evidence type="ECO:0000259" key="4">
    <source>
        <dbReference type="PROSITE" id="PS50887"/>
    </source>
</evidence>
<feature type="domain" description="EAL" evidence="3">
    <location>
        <begin position="515"/>
        <end position="765"/>
    </location>
</feature>
<evidence type="ECO:0000313" key="6">
    <source>
        <dbReference type="Proteomes" id="UP000321635"/>
    </source>
</evidence>
<dbReference type="InterPro" id="IPR000160">
    <property type="entry name" value="GGDEF_dom"/>
</dbReference>
<dbReference type="InterPro" id="IPR013656">
    <property type="entry name" value="PAS_4"/>
</dbReference>
<dbReference type="Proteomes" id="UP000321635">
    <property type="component" value="Unassembled WGS sequence"/>
</dbReference>
<dbReference type="EMBL" id="BJYF01000011">
    <property type="protein sequence ID" value="GEN60172.1"/>
    <property type="molecule type" value="Genomic_DNA"/>
</dbReference>
<dbReference type="SMART" id="SM00052">
    <property type="entry name" value="EAL"/>
    <property type="match status" value="1"/>
</dbReference>
<dbReference type="PROSITE" id="PS50883">
    <property type="entry name" value="EAL"/>
    <property type="match status" value="1"/>
</dbReference>
<dbReference type="Gene3D" id="3.20.20.450">
    <property type="entry name" value="EAL domain"/>
    <property type="match status" value="1"/>
</dbReference>
<sequence>MRDKADDIHLRYPGNLSRIWRFFRLSQAGENRRALRHEQALILSDMVILFIGLGIGSCLLFTFGFREQFDRSTAFLCGLIVTLYTALGATSWRWRRDQEDSAFINAAFWILIMLAFAWGAYTNLMALRARPDQHGIIIGLIMGLLSSSMLGVPIGAALAFYIPTTLFCSCAILIDLQPMQGVAIVSFLGFVAFVFVGLVYMNKLLLDRSLGRLHLERQHETLHIFLREYEEVSTDWTWETDAGGRLRNVSAGMWLLLIDEKTKDLEGRSFAELNLVNAPGEERSLGSLLADHTAFRDLIVLAPDEARPRRISLTGHPSHDRDGLFNGFRGIGSDITEKWEAQQRIQYLATHDDLTGLLNRRAFVESVSEICVAGEPFALLLIDLDDFKRVNDDLGHAIGDSLLRIISQRLRGALGPNDFGGRLGGDEFAVLLSGATEATALSVSNELNILLHEAYRVNDMSLEPSASIGVTLFPEHGDGPDLLIRRADLALYQAKERKNVCVMFNEWMETEYLGRMRLSLELSTALDSHQIFLQYQPVRDTITGAVVSAEALVRWQHPTRGVLSPGQFIAIAETNDLIEELGAFVLYAACLEAMTWREPIPVAVNLSPRQLHSGRFVPVLRACIRDTGIQPERLILEVTETVFLAASAGTVSQLDAIRRMGVRIVLDDFGTGYSSLTYLRGFDVDGIKIDASFIRDLPQSRKVGAIVRTIARLASDMNVYVVAEGVESNDQLEWLRDNDIPFIQGFMLGRPGSAAQIDAMLSEPMKRHA</sequence>
<dbReference type="PROSITE" id="PS50887">
    <property type="entry name" value="GGDEF"/>
    <property type="match status" value="1"/>
</dbReference>
<accession>A0A511XB83</accession>
<dbReference type="PANTHER" id="PTHR44757">
    <property type="entry name" value="DIGUANYLATE CYCLASE DGCP"/>
    <property type="match status" value="1"/>
</dbReference>
<gene>
    <name evidence="5" type="ORF">ANI02nite_20560</name>
</gene>
<organism evidence="5 6">
    <name type="scientific">Acetobacter nitrogenifigens DSM 23921 = NBRC 105050</name>
    <dbReference type="NCBI Taxonomy" id="1120919"/>
    <lineage>
        <taxon>Bacteria</taxon>
        <taxon>Pseudomonadati</taxon>
        <taxon>Pseudomonadota</taxon>
        <taxon>Alphaproteobacteria</taxon>
        <taxon>Acetobacterales</taxon>
        <taxon>Acetobacteraceae</taxon>
        <taxon>Acetobacter</taxon>
    </lineage>
</organism>
<dbReference type="NCBIfam" id="TIGR00254">
    <property type="entry name" value="GGDEF"/>
    <property type="match status" value="1"/>
</dbReference>
<dbReference type="InterPro" id="IPR000700">
    <property type="entry name" value="PAS-assoc_C"/>
</dbReference>
<keyword evidence="1" id="KW-0472">Membrane</keyword>
<dbReference type="InterPro" id="IPR035919">
    <property type="entry name" value="EAL_sf"/>
</dbReference>
<evidence type="ECO:0000313" key="5">
    <source>
        <dbReference type="EMBL" id="GEN60172.1"/>
    </source>
</evidence>
<comment type="caution">
    <text evidence="5">The sequence shown here is derived from an EMBL/GenBank/DDBJ whole genome shotgun (WGS) entry which is preliminary data.</text>
</comment>
<keyword evidence="1" id="KW-0812">Transmembrane</keyword>
<dbReference type="InterPro" id="IPR001633">
    <property type="entry name" value="EAL_dom"/>
</dbReference>
<feature type="transmembrane region" description="Helical" evidence="1">
    <location>
        <begin position="182"/>
        <end position="202"/>
    </location>
</feature>
<dbReference type="OrthoDB" id="9793210at2"/>
<feature type="domain" description="PAC" evidence="2">
    <location>
        <begin position="294"/>
        <end position="347"/>
    </location>
</feature>
<feature type="transmembrane region" description="Helical" evidence="1">
    <location>
        <begin position="40"/>
        <end position="61"/>
    </location>
</feature>
<dbReference type="Pfam" id="PF08448">
    <property type="entry name" value="PAS_4"/>
    <property type="match status" value="1"/>
</dbReference>